<feature type="non-terminal residue" evidence="7">
    <location>
        <position position="1"/>
    </location>
</feature>
<dbReference type="PANTHER" id="PTHR34067:SF20">
    <property type="entry name" value="OS08G0206700 PROTEIN"/>
    <property type="match status" value="1"/>
</dbReference>
<sequence length="258" mass="28924">MPRGFIREFEDKCGTPIGKLRQVADAMTVEMHARLASDGGHQDLGMHCALSLCDFDFVKKKFGFFKLFCGQIGHTRQLRLLVGLKLNCFHFCTRNKEGGSAGLTRLIINPGVFFMLQACDKPPPCCRPFPHNFFSGDGLYSLVGVSNGAIHTNDTKLPWHRKNHIEMSDAATAKRHVSLQIQQKVITTSAADGLPPGWIKEVRTKIYATDKRSDPFYTDPLTGYIFRSKMDAMRFLDTGNVNLCAIRPKVKDRDGKEV</sequence>
<keyword evidence="4" id="KW-0804">Transcription</keyword>
<name>A0AAD5GKT6_AMBAR</name>
<dbReference type="Proteomes" id="UP001206925">
    <property type="component" value="Unassembled WGS sequence"/>
</dbReference>
<dbReference type="InterPro" id="IPR016177">
    <property type="entry name" value="DNA-bd_dom_sf"/>
</dbReference>
<dbReference type="InterPro" id="IPR001739">
    <property type="entry name" value="Methyl_CpG_DNA-bd"/>
</dbReference>
<keyword evidence="8" id="KW-1185">Reference proteome</keyword>
<dbReference type="AlphaFoldDB" id="A0AAD5GKT6"/>
<dbReference type="Gene3D" id="3.30.890.10">
    <property type="entry name" value="Methyl-cpg-binding Protein 2, Chain A"/>
    <property type="match status" value="1"/>
</dbReference>
<feature type="domain" description="MBD" evidence="6">
    <location>
        <begin position="184"/>
        <end position="257"/>
    </location>
</feature>
<evidence type="ECO:0000256" key="2">
    <source>
        <dbReference type="ARBA" id="ARBA00023015"/>
    </source>
</evidence>
<evidence type="ECO:0000256" key="1">
    <source>
        <dbReference type="ARBA" id="ARBA00004123"/>
    </source>
</evidence>
<keyword evidence="3" id="KW-0238">DNA-binding</keyword>
<comment type="subcellular location">
    <subcellularLocation>
        <location evidence="1">Nucleus</location>
    </subcellularLocation>
</comment>
<dbReference type="SUPFAM" id="SSF54171">
    <property type="entry name" value="DNA-binding domain"/>
    <property type="match status" value="1"/>
</dbReference>
<dbReference type="PANTHER" id="PTHR34067">
    <property type="entry name" value="OS04G0193200 PROTEIN"/>
    <property type="match status" value="1"/>
</dbReference>
<dbReference type="GO" id="GO:0003677">
    <property type="term" value="F:DNA binding"/>
    <property type="evidence" value="ECO:0007669"/>
    <property type="project" value="UniProtKB-KW"/>
</dbReference>
<dbReference type="InterPro" id="IPR038945">
    <property type="entry name" value="MBD13-like"/>
</dbReference>
<keyword evidence="5" id="KW-0539">Nucleus</keyword>
<evidence type="ECO:0000256" key="3">
    <source>
        <dbReference type="ARBA" id="ARBA00023125"/>
    </source>
</evidence>
<accession>A0AAD5GKT6</accession>
<keyword evidence="2" id="KW-0805">Transcription regulation</keyword>
<gene>
    <name evidence="7" type="ORF">M8C21_001706</name>
</gene>
<evidence type="ECO:0000256" key="5">
    <source>
        <dbReference type="ARBA" id="ARBA00023242"/>
    </source>
</evidence>
<dbReference type="Pfam" id="PF01429">
    <property type="entry name" value="MBD"/>
    <property type="match status" value="1"/>
</dbReference>
<dbReference type="PROSITE" id="PS50982">
    <property type="entry name" value="MBD"/>
    <property type="match status" value="1"/>
</dbReference>
<protein>
    <recommendedName>
        <fullName evidence="6">MBD domain-containing protein</fullName>
    </recommendedName>
</protein>
<dbReference type="EMBL" id="JAMZMK010006934">
    <property type="protein sequence ID" value="KAI7746622.1"/>
    <property type="molecule type" value="Genomic_DNA"/>
</dbReference>
<evidence type="ECO:0000256" key="4">
    <source>
        <dbReference type="ARBA" id="ARBA00023163"/>
    </source>
</evidence>
<comment type="caution">
    <text evidence="7">The sequence shown here is derived from an EMBL/GenBank/DDBJ whole genome shotgun (WGS) entry which is preliminary data.</text>
</comment>
<proteinExistence type="predicted"/>
<dbReference type="GO" id="GO:0005634">
    <property type="term" value="C:nucleus"/>
    <property type="evidence" value="ECO:0007669"/>
    <property type="project" value="UniProtKB-SubCell"/>
</dbReference>
<evidence type="ECO:0000313" key="7">
    <source>
        <dbReference type="EMBL" id="KAI7746622.1"/>
    </source>
</evidence>
<dbReference type="Gene3D" id="3.40.367.20">
    <property type="match status" value="1"/>
</dbReference>
<evidence type="ECO:0000313" key="8">
    <source>
        <dbReference type="Proteomes" id="UP001206925"/>
    </source>
</evidence>
<evidence type="ECO:0000259" key="6">
    <source>
        <dbReference type="PROSITE" id="PS50982"/>
    </source>
</evidence>
<organism evidence="7 8">
    <name type="scientific">Ambrosia artemisiifolia</name>
    <name type="common">Common ragweed</name>
    <dbReference type="NCBI Taxonomy" id="4212"/>
    <lineage>
        <taxon>Eukaryota</taxon>
        <taxon>Viridiplantae</taxon>
        <taxon>Streptophyta</taxon>
        <taxon>Embryophyta</taxon>
        <taxon>Tracheophyta</taxon>
        <taxon>Spermatophyta</taxon>
        <taxon>Magnoliopsida</taxon>
        <taxon>eudicotyledons</taxon>
        <taxon>Gunneridae</taxon>
        <taxon>Pentapetalae</taxon>
        <taxon>asterids</taxon>
        <taxon>campanulids</taxon>
        <taxon>Asterales</taxon>
        <taxon>Asteraceae</taxon>
        <taxon>Asteroideae</taxon>
        <taxon>Heliantheae alliance</taxon>
        <taxon>Heliantheae</taxon>
        <taxon>Ambrosia</taxon>
    </lineage>
</organism>
<reference evidence="7" key="1">
    <citation type="submission" date="2022-06" db="EMBL/GenBank/DDBJ databases">
        <title>Uncovering the hologenomic basis of an extraordinary plant invasion.</title>
        <authorList>
            <person name="Bieker V.C."/>
            <person name="Martin M.D."/>
            <person name="Gilbert T."/>
            <person name="Hodgins K."/>
            <person name="Battlay P."/>
            <person name="Petersen B."/>
            <person name="Wilson J."/>
        </authorList>
    </citation>
    <scope>NUCLEOTIDE SEQUENCE</scope>
    <source>
        <strain evidence="7">AA19_3_7</strain>
        <tissue evidence="7">Leaf</tissue>
    </source>
</reference>